<organism evidence="3">
    <name type="scientific">Spongospora subterranea</name>
    <dbReference type="NCBI Taxonomy" id="70186"/>
    <lineage>
        <taxon>Eukaryota</taxon>
        <taxon>Sar</taxon>
        <taxon>Rhizaria</taxon>
        <taxon>Endomyxa</taxon>
        <taxon>Phytomyxea</taxon>
        <taxon>Plasmodiophorida</taxon>
        <taxon>Plasmodiophoridae</taxon>
        <taxon>Spongospora</taxon>
    </lineage>
</organism>
<dbReference type="EMBL" id="HACM01010021">
    <property type="protein sequence ID" value="CRZ10463.1"/>
    <property type="molecule type" value="Transcribed_RNA"/>
</dbReference>
<dbReference type="AlphaFoldDB" id="A0A0H5R8L1"/>
<proteinExistence type="predicted"/>
<reference evidence="3" key="1">
    <citation type="submission" date="2015-04" db="EMBL/GenBank/DDBJ databases">
        <title>The genome sequence of the plant pathogenic Rhizarian Plasmodiophora brassicae reveals insights in its biotrophic life cycle and the origin of chitin synthesis.</title>
        <authorList>
            <person name="Schwelm A."/>
            <person name="Fogelqvist J."/>
            <person name="Knaust A."/>
            <person name="Julke S."/>
            <person name="Lilja T."/>
            <person name="Dhandapani V."/>
            <person name="Bonilla-Rosso G."/>
            <person name="Karlsson M."/>
            <person name="Shevchenko A."/>
            <person name="Choi S.R."/>
            <person name="Kim H.G."/>
            <person name="Park J.Y."/>
            <person name="Lim Y.P."/>
            <person name="Ludwig-Muller J."/>
            <person name="Dixelius C."/>
        </authorList>
    </citation>
    <scope>NUCLEOTIDE SEQUENCE</scope>
    <source>
        <tissue evidence="3">Potato root galls</tissue>
    </source>
</reference>
<feature type="signal peptide" evidence="2">
    <location>
        <begin position="1"/>
        <end position="19"/>
    </location>
</feature>
<sequence length="146" mass="16375">MIHYVLIMVMACSIHMGAGQNDSTRLPTIPEDNELANSWIARSGPRPEMVSPVMPSNQDEDNADKDWIEPDITFPEISDWERFRDLDEQVEEDLKHFEVIARSDDPNLGSEENGVKTADAMFFRIFIAAVATVKTHLSQAAIDSVA</sequence>
<evidence type="ECO:0000256" key="1">
    <source>
        <dbReference type="SAM" id="MobiDB-lite"/>
    </source>
</evidence>
<keyword evidence="2" id="KW-0732">Signal</keyword>
<feature type="region of interest" description="Disordered" evidence="1">
    <location>
        <begin position="43"/>
        <end position="68"/>
    </location>
</feature>
<evidence type="ECO:0000256" key="2">
    <source>
        <dbReference type="SAM" id="SignalP"/>
    </source>
</evidence>
<feature type="chain" id="PRO_5005223189" description="Secreted protein" evidence="2">
    <location>
        <begin position="20"/>
        <end position="146"/>
    </location>
</feature>
<name>A0A0H5R8L1_9EUKA</name>
<evidence type="ECO:0008006" key="4">
    <source>
        <dbReference type="Google" id="ProtNLM"/>
    </source>
</evidence>
<accession>A0A0H5R8L1</accession>
<evidence type="ECO:0000313" key="3">
    <source>
        <dbReference type="EMBL" id="CRZ10463.1"/>
    </source>
</evidence>
<protein>
    <recommendedName>
        <fullName evidence="4">Secreted protein</fullName>
    </recommendedName>
</protein>